<organism evidence="3 4">
    <name type="scientific">Rotaria socialis</name>
    <dbReference type="NCBI Taxonomy" id="392032"/>
    <lineage>
        <taxon>Eukaryota</taxon>
        <taxon>Metazoa</taxon>
        <taxon>Spiralia</taxon>
        <taxon>Gnathifera</taxon>
        <taxon>Rotifera</taxon>
        <taxon>Eurotatoria</taxon>
        <taxon>Bdelloidea</taxon>
        <taxon>Philodinida</taxon>
        <taxon>Philodinidae</taxon>
        <taxon>Rotaria</taxon>
    </lineage>
</organism>
<evidence type="ECO:0000313" key="3">
    <source>
        <dbReference type="EMBL" id="CAF4839696.1"/>
    </source>
</evidence>
<comment type="caution">
    <text evidence="3">The sequence shown here is derived from an EMBL/GenBank/DDBJ whole genome shotgun (WGS) entry which is preliminary data.</text>
</comment>
<feature type="compositionally biased region" description="Polar residues" evidence="1">
    <location>
        <begin position="74"/>
        <end position="119"/>
    </location>
</feature>
<dbReference type="AlphaFoldDB" id="A0A821R9B7"/>
<protein>
    <submittedName>
        <fullName evidence="3">Uncharacterized protein</fullName>
    </submittedName>
</protein>
<proteinExistence type="predicted"/>
<evidence type="ECO:0000313" key="2">
    <source>
        <dbReference type="EMBL" id="CAF3342206.1"/>
    </source>
</evidence>
<feature type="compositionally biased region" description="Polar residues" evidence="1">
    <location>
        <begin position="132"/>
        <end position="141"/>
    </location>
</feature>
<sequence>MNFRSTKSQQKLFIQYKQTISTFYPYIHQSENFVTTTQATLRSPSKYFRATRQPKTPSDFKLFIHKLDPHYSSLPAQIQTPPNTTATNIPKPTKHSTIPLTPTISTLQNKPTLTNNLKQSASSSSSNHTMRRQQLTTSDVR</sequence>
<evidence type="ECO:0000256" key="1">
    <source>
        <dbReference type="SAM" id="MobiDB-lite"/>
    </source>
</evidence>
<dbReference type="Proteomes" id="UP000663872">
    <property type="component" value="Unassembled WGS sequence"/>
</dbReference>
<reference evidence="3" key="1">
    <citation type="submission" date="2021-02" db="EMBL/GenBank/DDBJ databases">
        <authorList>
            <person name="Nowell W R."/>
        </authorList>
    </citation>
    <scope>NUCLEOTIDE SEQUENCE</scope>
</reference>
<accession>A0A821R9B7</accession>
<dbReference type="EMBL" id="CAJNYT010000288">
    <property type="protein sequence ID" value="CAF3342206.1"/>
    <property type="molecule type" value="Genomic_DNA"/>
</dbReference>
<dbReference type="Proteomes" id="UP000663848">
    <property type="component" value="Unassembled WGS sequence"/>
</dbReference>
<dbReference type="EMBL" id="CAJOBR010006240">
    <property type="protein sequence ID" value="CAF4839696.1"/>
    <property type="molecule type" value="Genomic_DNA"/>
</dbReference>
<evidence type="ECO:0000313" key="4">
    <source>
        <dbReference type="Proteomes" id="UP000663848"/>
    </source>
</evidence>
<gene>
    <name evidence="2" type="ORF">GRG538_LOCUS4732</name>
    <name evidence="3" type="ORF">QYT958_LOCUS26334</name>
</gene>
<name>A0A821R9B7_9BILA</name>
<feature type="region of interest" description="Disordered" evidence="1">
    <location>
        <begin position="73"/>
        <end position="141"/>
    </location>
</feature>